<dbReference type="Gene3D" id="1.10.10.10">
    <property type="entry name" value="Winged helix-like DNA-binding domain superfamily/Winged helix DNA-binding domain"/>
    <property type="match status" value="1"/>
</dbReference>
<dbReference type="EMBL" id="JALIEA010000016">
    <property type="protein sequence ID" value="MCJ7859014.1"/>
    <property type="molecule type" value="Genomic_DNA"/>
</dbReference>
<sequence>MAKDIRDTTDSTESADDFTDLISELGADPVQDQIRGHRAPEILPEVDVAEIATAVYDFLSALRRLMDRPNHKLAISQSEIEVLHFIAQHPGCGVSDIARLRFLRASNVSATVRRLINSGLVLRQANDQDRRAQDLYLSDEGIEMLNSITDEWAMLIARAARRMDGRDLAKLRRGVPALRNLSIAAESLIEDIQRSRN</sequence>
<dbReference type="PROSITE" id="PS01117">
    <property type="entry name" value="HTH_MARR_1"/>
    <property type="match status" value="1"/>
</dbReference>
<evidence type="ECO:0000313" key="5">
    <source>
        <dbReference type="EMBL" id="MCJ7859014.1"/>
    </source>
</evidence>
<dbReference type="InterPro" id="IPR036390">
    <property type="entry name" value="WH_DNA-bd_sf"/>
</dbReference>
<proteinExistence type="predicted"/>
<dbReference type="InterPro" id="IPR023187">
    <property type="entry name" value="Tscrpt_reg_MarR-type_CS"/>
</dbReference>
<evidence type="ECO:0000256" key="3">
    <source>
        <dbReference type="ARBA" id="ARBA00023163"/>
    </source>
</evidence>
<keyword evidence="3" id="KW-0804">Transcription</keyword>
<evidence type="ECO:0000256" key="2">
    <source>
        <dbReference type="ARBA" id="ARBA00023125"/>
    </source>
</evidence>
<evidence type="ECO:0000313" key="6">
    <source>
        <dbReference type="Proteomes" id="UP001139207"/>
    </source>
</evidence>
<dbReference type="PANTHER" id="PTHR39515:SF2">
    <property type="entry name" value="HTH-TYPE TRANSCRIPTIONAL REGULATOR RV0880"/>
    <property type="match status" value="1"/>
</dbReference>
<dbReference type="PROSITE" id="PS50995">
    <property type="entry name" value="HTH_MARR_2"/>
    <property type="match status" value="1"/>
</dbReference>
<keyword evidence="1" id="KW-0805">Transcription regulation</keyword>
<accession>A0A9X1WH97</accession>
<name>A0A9X1WH97_9CORY</name>
<evidence type="ECO:0000259" key="4">
    <source>
        <dbReference type="PROSITE" id="PS50995"/>
    </source>
</evidence>
<comment type="caution">
    <text evidence="5">The sequence shown here is derived from an EMBL/GenBank/DDBJ whole genome shotgun (WGS) entry which is preliminary data.</text>
</comment>
<organism evidence="5 6">
    <name type="scientific">Corynebacterium kalidii</name>
    <dbReference type="NCBI Taxonomy" id="2931982"/>
    <lineage>
        <taxon>Bacteria</taxon>
        <taxon>Bacillati</taxon>
        <taxon>Actinomycetota</taxon>
        <taxon>Actinomycetes</taxon>
        <taxon>Mycobacteriales</taxon>
        <taxon>Corynebacteriaceae</taxon>
        <taxon>Corynebacterium</taxon>
    </lineage>
</organism>
<dbReference type="Pfam" id="PF12802">
    <property type="entry name" value="MarR_2"/>
    <property type="match status" value="1"/>
</dbReference>
<gene>
    <name evidence="5" type="ORF">MUN33_09880</name>
</gene>
<dbReference type="AlphaFoldDB" id="A0A9X1WH97"/>
<dbReference type="InterPro" id="IPR036388">
    <property type="entry name" value="WH-like_DNA-bd_sf"/>
</dbReference>
<dbReference type="SMART" id="SM00347">
    <property type="entry name" value="HTH_MARR"/>
    <property type="match status" value="1"/>
</dbReference>
<dbReference type="InterPro" id="IPR052526">
    <property type="entry name" value="HTH-type_Bedaq_tolerance"/>
</dbReference>
<dbReference type="GO" id="GO:0003700">
    <property type="term" value="F:DNA-binding transcription factor activity"/>
    <property type="evidence" value="ECO:0007669"/>
    <property type="project" value="InterPro"/>
</dbReference>
<feature type="domain" description="HTH marR-type" evidence="4">
    <location>
        <begin position="48"/>
        <end position="180"/>
    </location>
</feature>
<keyword evidence="6" id="KW-1185">Reference proteome</keyword>
<keyword evidence="2" id="KW-0238">DNA-binding</keyword>
<dbReference type="RefSeq" id="WP_244804748.1">
    <property type="nucleotide sequence ID" value="NZ_JALIEA010000016.1"/>
</dbReference>
<dbReference type="GO" id="GO:0003677">
    <property type="term" value="F:DNA binding"/>
    <property type="evidence" value="ECO:0007669"/>
    <property type="project" value="UniProtKB-KW"/>
</dbReference>
<dbReference type="Proteomes" id="UP001139207">
    <property type="component" value="Unassembled WGS sequence"/>
</dbReference>
<dbReference type="InterPro" id="IPR000835">
    <property type="entry name" value="HTH_MarR-typ"/>
</dbReference>
<evidence type="ECO:0000256" key="1">
    <source>
        <dbReference type="ARBA" id="ARBA00023015"/>
    </source>
</evidence>
<protein>
    <submittedName>
        <fullName evidence="5">MarR family transcriptional regulator</fullName>
    </submittedName>
</protein>
<dbReference type="SUPFAM" id="SSF46785">
    <property type="entry name" value="Winged helix' DNA-binding domain"/>
    <property type="match status" value="1"/>
</dbReference>
<reference evidence="5" key="1">
    <citation type="submission" date="2022-04" db="EMBL/GenBank/DDBJ databases">
        <title>Corynebacterium kalidii LD5P10.</title>
        <authorList>
            <person name="Sun J.Q."/>
        </authorList>
    </citation>
    <scope>NUCLEOTIDE SEQUENCE</scope>
    <source>
        <strain evidence="5">LD5P10</strain>
    </source>
</reference>
<dbReference type="PANTHER" id="PTHR39515">
    <property type="entry name" value="CONSERVED PROTEIN"/>
    <property type="match status" value="1"/>
</dbReference>